<dbReference type="InterPro" id="IPR020991">
    <property type="entry name" value="Connector_podovirus"/>
</dbReference>
<comment type="subcellular location">
    <subcellularLocation>
        <location evidence="1">Virion</location>
    </subcellularLocation>
</comment>
<dbReference type="OrthoDB" id="8434038at2"/>
<gene>
    <name evidence="4" type="ORF">SAMN05444171_7838</name>
</gene>
<evidence type="ECO:0000313" key="4">
    <source>
        <dbReference type="EMBL" id="SEE52149.1"/>
    </source>
</evidence>
<keyword evidence="2" id="KW-1188">Viral release from host cell</keyword>
<protein>
    <submittedName>
        <fullName evidence="4">Bacteriophage head to tail connecting protein</fullName>
    </submittedName>
</protein>
<evidence type="ECO:0000256" key="1">
    <source>
        <dbReference type="ARBA" id="ARBA00004328"/>
    </source>
</evidence>
<dbReference type="EMBL" id="FNTI01000001">
    <property type="protein sequence ID" value="SEE52149.1"/>
    <property type="molecule type" value="Genomic_DNA"/>
</dbReference>
<name>A0A1H5JI62_9BRAD</name>
<dbReference type="Pfam" id="PF12236">
    <property type="entry name" value="Head-tail_con"/>
    <property type="match status" value="1"/>
</dbReference>
<reference evidence="4 5" key="1">
    <citation type="submission" date="2016-10" db="EMBL/GenBank/DDBJ databases">
        <authorList>
            <person name="de Groot N.N."/>
        </authorList>
    </citation>
    <scope>NUCLEOTIDE SEQUENCE [LARGE SCALE GENOMIC DNA]</scope>
    <source>
        <strain evidence="4 5">GAS522</strain>
    </source>
</reference>
<sequence>MAKAPPKATADSPLEQEAKDRLAAARAWKAQWEMDFRECYFFASPHRQRFLNSSSTSTIARIQDAGDLNTDEAFILCGDFTTEIVNDFMSPDKPWCERGPGMDIPEAVWKQVKAKVLLGDQQIFNAMKASNLYPEVAKAFYPDLAIGTVGLWIERPHAASAIINSAVPLRELEVNLGPYGDIDDRFAVRSTRNVHVRQLVGEEIWAKIKPDLRKEITEKAKDRTQVVWGFWRLWDRKDDEVWQHVVMVGKNGNNLVHHVEIKGEGCCPLWVGRFNPSPDSPFGLGPLIQGLPSLRQIDEAELMLSENAELSLRPPVTFPSQSFSSVEQGFESGMAYPIEPGHEKAIKNIYDAPPANPENYAYEQKLKKLRKLFYVDLPEQTGDTPPSLGQWLDERARAQRRIGTPGLPFWRDLSQIFIRYKYLLEASGALEKITVDGRAVAMLPRNPAEAAAQQQELAEAARAAQIMGSMFPEEFKMNVDGRQTMVDWFDKARVTVIKVRPIDQVAKATDQMAKLAGARHVAGSDESATPTASA</sequence>
<dbReference type="Proteomes" id="UP000183208">
    <property type="component" value="Unassembled WGS sequence"/>
</dbReference>
<dbReference type="AlphaFoldDB" id="A0A1H5JI62"/>
<evidence type="ECO:0000313" key="5">
    <source>
        <dbReference type="Proteomes" id="UP000183208"/>
    </source>
</evidence>
<evidence type="ECO:0000256" key="3">
    <source>
        <dbReference type="ARBA" id="ARBA00023219"/>
    </source>
</evidence>
<organism evidence="4 5">
    <name type="scientific">Bradyrhizobium lablabi</name>
    <dbReference type="NCBI Taxonomy" id="722472"/>
    <lineage>
        <taxon>Bacteria</taxon>
        <taxon>Pseudomonadati</taxon>
        <taxon>Pseudomonadota</taxon>
        <taxon>Alphaproteobacteria</taxon>
        <taxon>Hyphomicrobiales</taxon>
        <taxon>Nitrobacteraceae</taxon>
        <taxon>Bradyrhizobium</taxon>
    </lineage>
</organism>
<accession>A0A1H5JI62</accession>
<keyword evidence="3" id="KW-0231">Viral genome packaging</keyword>
<evidence type="ECO:0000256" key="2">
    <source>
        <dbReference type="ARBA" id="ARBA00022612"/>
    </source>
</evidence>
<dbReference type="RefSeq" id="WP_074830582.1">
    <property type="nucleotide sequence ID" value="NZ_FNTI01000001.1"/>
</dbReference>
<proteinExistence type="predicted"/>